<dbReference type="Proteomes" id="UP000000745">
    <property type="component" value="Chromosome"/>
</dbReference>
<proteinExistence type="predicted"/>
<keyword evidence="1" id="KW-0472">Membrane</keyword>
<evidence type="ECO:0000313" key="2">
    <source>
        <dbReference type="EMBL" id="CAQ89685.1"/>
    </source>
</evidence>
<dbReference type="AlphaFoldDB" id="B7LV59"/>
<dbReference type="HOGENOM" id="CLU_215834_0_0_6"/>
<evidence type="ECO:0000256" key="1">
    <source>
        <dbReference type="SAM" id="Phobius"/>
    </source>
</evidence>
<keyword evidence="3" id="KW-1185">Reference proteome</keyword>
<protein>
    <submittedName>
        <fullName evidence="2">Uncharacterized protein</fullName>
    </submittedName>
</protein>
<name>B7LV59_ESCF3</name>
<sequence>MSECGLSWARLVRALLILVATADFFHLLPVFSAISVGTIHLKTCHWTIR</sequence>
<feature type="transmembrane region" description="Helical" evidence="1">
    <location>
        <begin position="15"/>
        <end position="39"/>
    </location>
</feature>
<gene>
    <name evidence="2" type="ordered locus">EFER_2183</name>
</gene>
<keyword evidence="1" id="KW-0812">Transmembrane</keyword>
<dbReference type="EMBL" id="CU928158">
    <property type="protein sequence ID" value="CAQ89685.1"/>
    <property type="molecule type" value="Genomic_DNA"/>
</dbReference>
<keyword evidence="1" id="KW-1133">Transmembrane helix</keyword>
<reference evidence="3" key="1">
    <citation type="journal article" date="2009" name="PLoS Genet.">
        <title>Organised genome dynamics in the Escherichia coli species results in highly diverse adaptive paths.</title>
        <authorList>
            <person name="Touchon M."/>
            <person name="Hoede C."/>
            <person name="Tenaillon O."/>
            <person name="Barbe V."/>
            <person name="Baeriswyl S."/>
            <person name="Bidet P."/>
            <person name="Bingen E."/>
            <person name="Bonacorsi S."/>
            <person name="Bouchier C."/>
            <person name="Bouvet O."/>
            <person name="Calteau A."/>
            <person name="Chiapello H."/>
            <person name="Clermont O."/>
            <person name="Cruveiller S."/>
            <person name="Danchin A."/>
            <person name="Diard M."/>
            <person name="Dossat C."/>
            <person name="Karoui M.E."/>
            <person name="Frapy E."/>
            <person name="Garry L."/>
            <person name="Ghigo J.M."/>
            <person name="Gilles A.M."/>
            <person name="Johnson J."/>
            <person name="Le Bouguenec C."/>
            <person name="Lescat M."/>
            <person name="Mangenot S."/>
            <person name="Martinez-Jehanne V."/>
            <person name="Matic I."/>
            <person name="Nassif X."/>
            <person name="Oztas S."/>
            <person name="Petit M.A."/>
            <person name="Pichon C."/>
            <person name="Rouy Z."/>
            <person name="Ruf C.S."/>
            <person name="Schneider D."/>
            <person name="Tourret J."/>
            <person name="Vacherie B."/>
            <person name="Vallenet D."/>
            <person name="Medigue C."/>
            <person name="Rocha E.P.C."/>
            <person name="Denamur E."/>
        </authorList>
    </citation>
    <scope>NUCLEOTIDE SEQUENCE [LARGE SCALE GENOMIC DNA]</scope>
    <source>
        <strain evidence="3">ATCC 35469 / DSM 13698 / BCRC 15582 / CCUG 18766 / IAM 14443 / JCM 21226 / LMG 7866 / NBRC 102419 / NCTC 12128 / CDC 0568-73</strain>
    </source>
</reference>
<organism evidence="2 3">
    <name type="scientific">Escherichia fergusonii (strain ATCC 35469 / DSM 13698 / CCUG 18766 / IAM 14443 / JCM 21226 / LMG 7866 / NBRC 102419 / NCTC 12128 / CDC 0568-73)</name>
    <dbReference type="NCBI Taxonomy" id="585054"/>
    <lineage>
        <taxon>Bacteria</taxon>
        <taxon>Pseudomonadati</taxon>
        <taxon>Pseudomonadota</taxon>
        <taxon>Gammaproteobacteria</taxon>
        <taxon>Enterobacterales</taxon>
        <taxon>Enterobacteriaceae</taxon>
        <taxon>Escherichia</taxon>
    </lineage>
</organism>
<dbReference type="KEGG" id="efe:EFER_2183"/>
<evidence type="ECO:0000313" key="3">
    <source>
        <dbReference type="Proteomes" id="UP000000745"/>
    </source>
</evidence>
<accession>B7LV59</accession>